<name>A0A917BZ53_9HYPH</name>
<evidence type="ECO:0000313" key="2">
    <source>
        <dbReference type="EMBL" id="GGF61067.1"/>
    </source>
</evidence>
<evidence type="ECO:0000313" key="3">
    <source>
        <dbReference type="Proteomes" id="UP000606044"/>
    </source>
</evidence>
<dbReference type="EMBL" id="BMCT01000002">
    <property type="protein sequence ID" value="GGF61067.1"/>
    <property type="molecule type" value="Genomic_DNA"/>
</dbReference>
<sequence length="170" mass="17926">MKAPIPALSLSHLEDALALHGPDLAAWPEDLRMGAQALMAADPAARALHGQAMELERLLTTALDGQPTAEDEAIARRVATRLRAAPLPTQPRPWRERAENWLAALGLRPAWPGVAALAGMAMLGFLLGGHLVEMGGVYGFSLSSPAPTRLADADVSGIMFDPDPLAENGL</sequence>
<proteinExistence type="predicted"/>
<dbReference type="AlphaFoldDB" id="A0A917BZ53"/>
<accession>A0A917BZ53</accession>
<keyword evidence="1" id="KW-0812">Transmembrane</keyword>
<dbReference type="RefSeq" id="WP_188578193.1">
    <property type="nucleotide sequence ID" value="NZ_BMCT01000002.1"/>
</dbReference>
<evidence type="ECO:0000256" key="1">
    <source>
        <dbReference type="SAM" id="Phobius"/>
    </source>
</evidence>
<dbReference type="Proteomes" id="UP000606044">
    <property type="component" value="Unassembled WGS sequence"/>
</dbReference>
<comment type="caution">
    <text evidence="2">The sequence shown here is derived from an EMBL/GenBank/DDBJ whole genome shotgun (WGS) entry which is preliminary data.</text>
</comment>
<keyword evidence="1" id="KW-0472">Membrane</keyword>
<feature type="transmembrane region" description="Helical" evidence="1">
    <location>
        <begin position="110"/>
        <end position="132"/>
    </location>
</feature>
<protein>
    <submittedName>
        <fullName evidence="2">Uncharacterized protein</fullName>
    </submittedName>
</protein>
<keyword evidence="1" id="KW-1133">Transmembrane helix</keyword>
<gene>
    <name evidence="2" type="ORF">GCM10007301_21070</name>
</gene>
<organism evidence="2 3">
    <name type="scientific">Azorhizobium oxalatiphilum</name>
    <dbReference type="NCBI Taxonomy" id="980631"/>
    <lineage>
        <taxon>Bacteria</taxon>
        <taxon>Pseudomonadati</taxon>
        <taxon>Pseudomonadota</taxon>
        <taxon>Alphaproteobacteria</taxon>
        <taxon>Hyphomicrobiales</taxon>
        <taxon>Xanthobacteraceae</taxon>
        <taxon>Azorhizobium</taxon>
    </lineage>
</organism>
<reference evidence="2" key="2">
    <citation type="submission" date="2020-09" db="EMBL/GenBank/DDBJ databases">
        <authorList>
            <person name="Sun Q."/>
            <person name="Sedlacek I."/>
        </authorList>
    </citation>
    <scope>NUCLEOTIDE SEQUENCE</scope>
    <source>
        <strain evidence="2">CCM 7897</strain>
    </source>
</reference>
<reference evidence="2" key="1">
    <citation type="journal article" date="2014" name="Int. J. Syst. Evol. Microbiol.">
        <title>Complete genome sequence of Corynebacterium casei LMG S-19264T (=DSM 44701T), isolated from a smear-ripened cheese.</title>
        <authorList>
            <consortium name="US DOE Joint Genome Institute (JGI-PGF)"/>
            <person name="Walter F."/>
            <person name="Albersmeier A."/>
            <person name="Kalinowski J."/>
            <person name="Ruckert C."/>
        </authorList>
    </citation>
    <scope>NUCLEOTIDE SEQUENCE</scope>
    <source>
        <strain evidence="2">CCM 7897</strain>
    </source>
</reference>
<keyword evidence="3" id="KW-1185">Reference proteome</keyword>